<dbReference type="Proteomes" id="UP000683417">
    <property type="component" value="Unassembled WGS sequence"/>
</dbReference>
<sequence length="81" mass="9698">MRDCALYLRGLRFQAPKSWIVRAPSATLTEKVRASTYDAKIEHERDMVERETYGNKFSGRQWKRWCEHKQRIERQHMNGTG</sequence>
<name>A0A9W4D0X3_BLUGR</name>
<organism evidence="1 2">
    <name type="scientific">Blumeria graminis f. sp. triticale</name>
    <dbReference type="NCBI Taxonomy" id="1689686"/>
    <lineage>
        <taxon>Eukaryota</taxon>
        <taxon>Fungi</taxon>
        <taxon>Dikarya</taxon>
        <taxon>Ascomycota</taxon>
        <taxon>Pezizomycotina</taxon>
        <taxon>Leotiomycetes</taxon>
        <taxon>Erysiphales</taxon>
        <taxon>Erysiphaceae</taxon>
        <taxon>Blumeria</taxon>
    </lineage>
</organism>
<comment type="caution">
    <text evidence="1">The sequence shown here is derived from an EMBL/GenBank/DDBJ whole genome shotgun (WGS) entry which is preliminary data.</text>
</comment>
<gene>
    <name evidence="1" type="ORF">BGTH12_LOCUS3454</name>
</gene>
<evidence type="ECO:0000313" key="1">
    <source>
        <dbReference type="EMBL" id="CAD6502096.1"/>
    </source>
</evidence>
<dbReference type="EMBL" id="CAJHIT010000005">
    <property type="protein sequence ID" value="CAD6502096.1"/>
    <property type="molecule type" value="Genomic_DNA"/>
</dbReference>
<proteinExistence type="predicted"/>
<reference evidence="1" key="1">
    <citation type="submission" date="2020-10" db="EMBL/GenBank/DDBJ databases">
        <authorList>
            <person name="Muller C M."/>
        </authorList>
    </citation>
    <scope>NUCLEOTIDE SEQUENCE</scope>
    <source>
        <strain evidence="1">THUN-12</strain>
    </source>
</reference>
<protein>
    <submittedName>
        <fullName evidence="1">BgTH12-02337</fullName>
    </submittedName>
</protein>
<dbReference type="AlphaFoldDB" id="A0A9W4D0X3"/>
<accession>A0A9W4D0X3</accession>
<evidence type="ECO:0000313" key="2">
    <source>
        <dbReference type="Proteomes" id="UP000683417"/>
    </source>
</evidence>